<organism evidence="1 2">
    <name type="scientific">Actinomadura rubrisoli</name>
    <dbReference type="NCBI Taxonomy" id="2530368"/>
    <lineage>
        <taxon>Bacteria</taxon>
        <taxon>Bacillati</taxon>
        <taxon>Actinomycetota</taxon>
        <taxon>Actinomycetes</taxon>
        <taxon>Streptosporangiales</taxon>
        <taxon>Thermomonosporaceae</taxon>
        <taxon>Actinomadura</taxon>
    </lineage>
</organism>
<gene>
    <name evidence="1" type="ORF">E1298_01685</name>
</gene>
<name>A0A4R5CII7_9ACTN</name>
<comment type="caution">
    <text evidence="1">The sequence shown here is derived from an EMBL/GenBank/DDBJ whole genome shotgun (WGS) entry which is preliminary data.</text>
</comment>
<proteinExistence type="predicted"/>
<accession>A0A4R5CII7</accession>
<protein>
    <submittedName>
        <fullName evidence="1">Uncharacterized protein</fullName>
    </submittedName>
</protein>
<keyword evidence="2" id="KW-1185">Reference proteome</keyword>
<dbReference type="Proteomes" id="UP000294513">
    <property type="component" value="Unassembled WGS sequence"/>
</dbReference>
<dbReference type="OrthoDB" id="3627708at2"/>
<evidence type="ECO:0000313" key="1">
    <source>
        <dbReference type="EMBL" id="TDD97172.1"/>
    </source>
</evidence>
<evidence type="ECO:0000313" key="2">
    <source>
        <dbReference type="Proteomes" id="UP000294513"/>
    </source>
</evidence>
<dbReference type="AlphaFoldDB" id="A0A4R5CII7"/>
<sequence>MTSAKNNAAQNEVDESPVEVKYKGITYVVPPALDLPVELLETEGELDVIRLMIGDEKYAEFRATQPTLRDLKNLGELLSDAAGFGELGN</sequence>
<dbReference type="RefSeq" id="WP_131888932.1">
    <property type="nucleotide sequence ID" value="NZ_SMKU01000003.1"/>
</dbReference>
<dbReference type="EMBL" id="SMKU01000003">
    <property type="protein sequence ID" value="TDD97172.1"/>
    <property type="molecule type" value="Genomic_DNA"/>
</dbReference>
<reference evidence="1 2" key="1">
    <citation type="submission" date="2019-03" db="EMBL/GenBank/DDBJ databases">
        <title>Draft genome sequences of novel Actinobacteria.</title>
        <authorList>
            <person name="Sahin N."/>
            <person name="Ay H."/>
            <person name="Saygin H."/>
        </authorList>
    </citation>
    <scope>NUCLEOTIDE SEQUENCE [LARGE SCALE GENOMIC DNA]</scope>
    <source>
        <strain evidence="1 2">H3C3</strain>
    </source>
</reference>